<dbReference type="InterPro" id="IPR052342">
    <property type="entry name" value="MCH/BMMD"/>
</dbReference>
<dbReference type="AlphaFoldDB" id="A0A3N1KXY5"/>
<keyword evidence="3" id="KW-1185">Reference proteome</keyword>
<dbReference type="PANTHER" id="PTHR43664">
    <property type="entry name" value="MONOAMINE OXIDASE-RELATED"/>
    <property type="match status" value="1"/>
</dbReference>
<evidence type="ECO:0000313" key="2">
    <source>
        <dbReference type="EMBL" id="ROP84292.1"/>
    </source>
</evidence>
<protein>
    <submittedName>
        <fullName evidence="2">Acyl dehydratase</fullName>
    </submittedName>
</protein>
<sequence>MRTVGLGYYFEDYAVGDRFRTIGRTVTETDIVNFVNCTGMTEVLFTNVEYATKVSAIPGRLAPGALVYCLAEGLLMQSVVQGTGMAFLHMDFDVKAPTFAGDTVHVECEVVEARRASRGARGLVRTRNEIRNQRGETVIVYTPLRMVKGRPDIAGSAPSPSYI</sequence>
<gene>
    <name evidence="2" type="ORF">EDC65_3642</name>
</gene>
<comment type="caution">
    <text evidence="2">The sequence shown here is derived from an EMBL/GenBank/DDBJ whole genome shotgun (WGS) entry which is preliminary data.</text>
</comment>
<feature type="domain" description="FAS1-like dehydratase" evidence="1">
    <location>
        <begin position="14"/>
        <end position="139"/>
    </location>
</feature>
<dbReference type="Gene3D" id="3.10.129.10">
    <property type="entry name" value="Hotdog Thioesterase"/>
    <property type="match status" value="1"/>
</dbReference>
<dbReference type="EMBL" id="RJKX01000015">
    <property type="protein sequence ID" value="ROP84292.1"/>
    <property type="molecule type" value="Genomic_DNA"/>
</dbReference>
<dbReference type="InterPro" id="IPR029069">
    <property type="entry name" value="HotDog_dom_sf"/>
</dbReference>
<dbReference type="Proteomes" id="UP000278222">
    <property type="component" value="Unassembled WGS sequence"/>
</dbReference>
<proteinExistence type="predicted"/>
<evidence type="ECO:0000313" key="3">
    <source>
        <dbReference type="Proteomes" id="UP000278222"/>
    </source>
</evidence>
<accession>A0A3N1KXY5</accession>
<dbReference type="OrthoDB" id="9796589at2"/>
<organism evidence="2 3">
    <name type="scientific">Stella humosa</name>
    <dbReference type="NCBI Taxonomy" id="94"/>
    <lineage>
        <taxon>Bacteria</taxon>
        <taxon>Pseudomonadati</taxon>
        <taxon>Pseudomonadota</taxon>
        <taxon>Alphaproteobacteria</taxon>
        <taxon>Rhodospirillales</taxon>
        <taxon>Stellaceae</taxon>
        <taxon>Stella</taxon>
    </lineage>
</organism>
<dbReference type="InterPro" id="IPR039569">
    <property type="entry name" value="FAS1-like_DH_region"/>
</dbReference>
<dbReference type="RefSeq" id="WP_123692111.1">
    <property type="nucleotide sequence ID" value="NZ_AP019700.1"/>
</dbReference>
<evidence type="ECO:0000259" key="1">
    <source>
        <dbReference type="Pfam" id="PF13452"/>
    </source>
</evidence>
<dbReference type="SUPFAM" id="SSF54637">
    <property type="entry name" value="Thioesterase/thiol ester dehydrase-isomerase"/>
    <property type="match status" value="1"/>
</dbReference>
<reference evidence="2 3" key="1">
    <citation type="submission" date="2018-11" db="EMBL/GenBank/DDBJ databases">
        <title>Genomic Encyclopedia of Type Strains, Phase IV (KMG-IV): sequencing the most valuable type-strain genomes for metagenomic binning, comparative biology and taxonomic classification.</title>
        <authorList>
            <person name="Goeker M."/>
        </authorList>
    </citation>
    <scope>NUCLEOTIDE SEQUENCE [LARGE SCALE GENOMIC DNA]</scope>
    <source>
        <strain evidence="2 3">DSM 5900</strain>
    </source>
</reference>
<name>A0A3N1KXY5_9PROT</name>
<dbReference type="PANTHER" id="PTHR43664:SF1">
    <property type="entry name" value="BETA-METHYLMALYL-COA DEHYDRATASE"/>
    <property type="match status" value="1"/>
</dbReference>
<dbReference type="Pfam" id="PF13452">
    <property type="entry name" value="FAS1_DH_region"/>
    <property type="match status" value="1"/>
</dbReference>